<dbReference type="Gene3D" id="2.60.40.3620">
    <property type="match status" value="3"/>
</dbReference>
<reference evidence="4 5" key="1">
    <citation type="journal article" date="2015" name="Int. J. Syst. Evol. Microbiol.">
        <title>Carboxylicivirga linearis sp. nov., isolated from a sea cucumber culture pond.</title>
        <authorList>
            <person name="Wang F.Q."/>
            <person name="Zhou Y.X."/>
            <person name="Lin X.Z."/>
            <person name="Chen G.J."/>
            <person name="Du Z.J."/>
        </authorList>
    </citation>
    <scope>NUCLEOTIDE SEQUENCE [LARGE SCALE GENOMIC DNA]</scope>
    <source>
        <strain evidence="4 5">FB218</strain>
    </source>
</reference>
<evidence type="ECO:0000259" key="2">
    <source>
        <dbReference type="Pfam" id="PF14292"/>
    </source>
</evidence>
<dbReference type="InterPro" id="IPR032187">
    <property type="entry name" value="SusF/SusE-like_C"/>
</dbReference>
<feature type="domain" description="SusE outer membrane protein" evidence="2">
    <location>
        <begin position="28"/>
        <end position="128"/>
    </location>
</feature>
<dbReference type="Gene3D" id="2.60.40.3610">
    <property type="match status" value="1"/>
</dbReference>
<dbReference type="EMBL" id="JAGUCO010000007">
    <property type="protein sequence ID" value="MBS2098944.1"/>
    <property type="molecule type" value="Genomic_DNA"/>
</dbReference>
<protein>
    <submittedName>
        <fullName evidence="4">SusF/SusE family outer membrane protein</fullName>
    </submittedName>
</protein>
<dbReference type="Pfam" id="PF16411">
    <property type="entry name" value="SusF_SusE"/>
    <property type="match status" value="3"/>
</dbReference>
<feature type="domain" description="Outer membrane protein SusF/SusE-like C-terminal" evidence="3">
    <location>
        <begin position="507"/>
        <end position="599"/>
    </location>
</feature>
<dbReference type="Proteomes" id="UP000708576">
    <property type="component" value="Unassembled WGS sequence"/>
</dbReference>
<comment type="caution">
    <text evidence="4">The sequence shown here is derived from an EMBL/GenBank/DDBJ whole genome shotgun (WGS) entry which is preliminary data.</text>
</comment>
<keyword evidence="1" id="KW-0732">Signal</keyword>
<dbReference type="Pfam" id="PF14292">
    <property type="entry name" value="SusE"/>
    <property type="match status" value="1"/>
</dbReference>
<gene>
    <name evidence="4" type="ORF">KEM10_11700</name>
</gene>
<accession>A0ABS5JVS3</accession>
<name>A0ABS5JVS3_9BACT</name>
<evidence type="ECO:0000313" key="4">
    <source>
        <dbReference type="EMBL" id="MBS2098944.1"/>
    </source>
</evidence>
<evidence type="ECO:0000256" key="1">
    <source>
        <dbReference type="SAM" id="SignalP"/>
    </source>
</evidence>
<proteinExistence type="predicted"/>
<dbReference type="RefSeq" id="WP_212216187.1">
    <property type="nucleotide sequence ID" value="NZ_JAGUCO010000007.1"/>
</dbReference>
<evidence type="ECO:0000313" key="5">
    <source>
        <dbReference type="Proteomes" id="UP000708576"/>
    </source>
</evidence>
<feature type="signal peptide" evidence="1">
    <location>
        <begin position="1"/>
        <end position="20"/>
    </location>
</feature>
<feature type="chain" id="PRO_5046151812" evidence="1">
    <location>
        <begin position="21"/>
        <end position="603"/>
    </location>
</feature>
<feature type="domain" description="Outer membrane protein SusF/SusE-like C-terminal" evidence="3">
    <location>
        <begin position="154"/>
        <end position="248"/>
    </location>
</feature>
<sequence>MKYFKIYSALLLLLGLIVSCEEDLKVEVPADAVNPELSAPETGGTYILEKVNEENVFATFEWSDADFVIPVVEEYSIDVDIKGGDFSKNYVIASGISSPHEVTVGDFNKALLAAGFVDGEAHDIVLRVSANHHLATETIEMNVTTYFDAEPWTVIGSAVGGWDEANDQYMTYDKDNDVYTINLDMTPGEFKFRAPKKGDDAWAYNYGLTGDSEVIENAEGVELTQDGANVLTLGGNYTITLDVTNETFSIVQNSAGDLTNWTDVVLDAVGTGVSADNPDATADGSSWNWGNVLLPDNEGKPTASGSLFTWTWTGIILEADEGFKLRTLNGVAAPQNDISFDVGYGALDVENSSDKVVDKDGNFSVTEKGEYTITIEIDAANGDAKTVTIEEYTQYPEAVYLVGDATAYGWDTPGTKAEAVMHKIAGGDANLGVFWKIAYLEADKGFKISAADWESPNVGFGEVTEFDANGQTVSDNGGNMSITASGMYTIVIDLRGGTTKVSVTEVKVYGIGDAFGGWTEDVEANMFTVDNTAKTVTSPALTGNASIRSYVDHEWIPDWWNAEFVPNEGVIEYRNDGGDPSAIDGTTGQVVTYMFDDNTCSIN</sequence>
<dbReference type="InterPro" id="IPR025970">
    <property type="entry name" value="SusE"/>
</dbReference>
<evidence type="ECO:0000259" key="3">
    <source>
        <dbReference type="Pfam" id="PF16411"/>
    </source>
</evidence>
<feature type="domain" description="Outer membrane protein SusF/SusE-like C-terminal" evidence="3">
    <location>
        <begin position="399"/>
        <end position="498"/>
    </location>
</feature>
<dbReference type="PROSITE" id="PS51257">
    <property type="entry name" value="PROKAR_LIPOPROTEIN"/>
    <property type="match status" value="1"/>
</dbReference>
<organism evidence="4 5">
    <name type="scientific">Carboxylicivirga linearis</name>
    <dbReference type="NCBI Taxonomy" id="1628157"/>
    <lineage>
        <taxon>Bacteria</taxon>
        <taxon>Pseudomonadati</taxon>
        <taxon>Bacteroidota</taxon>
        <taxon>Bacteroidia</taxon>
        <taxon>Marinilabiliales</taxon>
        <taxon>Marinilabiliaceae</taxon>
        <taxon>Carboxylicivirga</taxon>
    </lineage>
</organism>
<keyword evidence="5" id="KW-1185">Reference proteome</keyword>